<evidence type="ECO:0008006" key="4">
    <source>
        <dbReference type="Google" id="ProtNLM"/>
    </source>
</evidence>
<keyword evidence="3" id="KW-1185">Reference proteome</keyword>
<feature type="compositionally biased region" description="Low complexity" evidence="1">
    <location>
        <begin position="159"/>
        <end position="171"/>
    </location>
</feature>
<name>A0ABW7UTG9_9ACTN</name>
<organism evidence="2 3">
    <name type="scientific">Streptomyces pathocidini</name>
    <dbReference type="NCBI Taxonomy" id="1650571"/>
    <lineage>
        <taxon>Bacteria</taxon>
        <taxon>Bacillati</taxon>
        <taxon>Actinomycetota</taxon>
        <taxon>Actinomycetes</taxon>
        <taxon>Kitasatosporales</taxon>
        <taxon>Streptomycetaceae</taxon>
        <taxon>Streptomyces</taxon>
    </lineage>
</organism>
<proteinExistence type="predicted"/>
<dbReference type="EMBL" id="JBIRWE010000006">
    <property type="protein sequence ID" value="MFI1965915.1"/>
    <property type="molecule type" value="Genomic_DNA"/>
</dbReference>
<reference evidence="2 3" key="1">
    <citation type="submission" date="2024-10" db="EMBL/GenBank/DDBJ databases">
        <title>The Natural Products Discovery Center: Release of the First 8490 Sequenced Strains for Exploring Actinobacteria Biosynthetic Diversity.</title>
        <authorList>
            <person name="Kalkreuter E."/>
            <person name="Kautsar S.A."/>
            <person name="Yang D."/>
            <person name="Bader C.D."/>
            <person name="Teijaro C.N."/>
            <person name="Fluegel L."/>
            <person name="Davis C.M."/>
            <person name="Simpson J.R."/>
            <person name="Lauterbach L."/>
            <person name="Steele A.D."/>
            <person name="Gui C."/>
            <person name="Meng S."/>
            <person name="Li G."/>
            <person name="Viehrig K."/>
            <person name="Ye F."/>
            <person name="Su P."/>
            <person name="Kiefer A.F."/>
            <person name="Nichols A."/>
            <person name="Cepeda A.J."/>
            <person name="Yan W."/>
            <person name="Fan B."/>
            <person name="Jiang Y."/>
            <person name="Adhikari A."/>
            <person name="Zheng C.-J."/>
            <person name="Schuster L."/>
            <person name="Cowan T.M."/>
            <person name="Smanski M.J."/>
            <person name="Chevrette M.G."/>
            <person name="De Carvalho L.P.S."/>
            <person name="Shen B."/>
        </authorList>
    </citation>
    <scope>NUCLEOTIDE SEQUENCE [LARGE SCALE GENOMIC DNA]</scope>
    <source>
        <strain evidence="2 3">NPDC020327</strain>
    </source>
</reference>
<dbReference type="RefSeq" id="WP_055473311.1">
    <property type="nucleotide sequence ID" value="NZ_JBIRWE010000006.1"/>
</dbReference>
<protein>
    <recommendedName>
        <fullName evidence="4">Heparin binding hemagglutinin HbhA</fullName>
    </recommendedName>
</protein>
<accession>A0ABW7UTG9</accession>
<comment type="caution">
    <text evidence="2">The sequence shown here is derived from an EMBL/GenBank/DDBJ whole genome shotgun (WGS) entry which is preliminary data.</text>
</comment>
<evidence type="ECO:0000313" key="2">
    <source>
        <dbReference type="EMBL" id="MFI1965915.1"/>
    </source>
</evidence>
<feature type="compositionally biased region" description="Low complexity" evidence="1">
    <location>
        <begin position="179"/>
        <end position="219"/>
    </location>
</feature>
<gene>
    <name evidence="2" type="ORF">ACH429_17690</name>
</gene>
<evidence type="ECO:0000313" key="3">
    <source>
        <dbReference type="Proteomes" id="UP001611548"/>
    </source>
</evidence>
<dbReference type="Proteomes" id="UP001611548">
    <property type="component" value="Unassembled WGS sequence"/>
</dbReference>
<evidence type="ECO:0000256" key="1">
    <source>
        <dbReference type="SAM" id="MobiDB-lite"/>
    </source>
</evidence>
<feature type="region of interest" description="Disordered" evidence="1">
    <location>
        <begin position="147"/>
        <end position="219"/>
    </location>
</feature>
<sequence length="219" mass="22938">MAITDDLRKTLTDPTPLYAAAGAGDLAAEKLKEVPALLEKFRAEAPERIAAVRSADPKAVQERVAKQAKDAQSAVQTKVNEVLGSLDTDIKKLREQAQDYALQGVGKAAEYAVKARETYDELAERGQRAVKTWRGEAAEEINDIAVAVEPQPARRPESKAAAPAQKPAPKAEQLKAEPAKPATASGPSSASATAAAKKTAPAAAKKSAPAKKTGPKPGE</sequence>